<dbReference type="Proteomes" id="UP000569951">
    <property type="component" value="Unassembled WGS sequence"/>
</dbReference>
<reference evidence="2 3" key="1">
    <citation type="submission" date="2020-08" db="EMBL/GenBank/DDBJ databases">
        <title>Genomic Encyclopedia of Type Strains, Phase IV (KMG-IV): sequencing the most valuable type-strain genomes for metagenomic binning, comparative biology and taxonomic classification.</title>
        <authorList>
            <person name="Goeker M."/>
        </authorList>
    </citation>
    <scope>NUCLEOTIDE SEQUENCE [LARGE SCALE GENOMIC DNA]</scope>
    <source>
        <strain evidence="2 3">DSM 21458</strain>
    </source>
</reference>
<keyword evidence="3" id="KW-1185">Reference proteome</keyword>
<accession>A0A841HTU4</accession>
<keyword evidence="2" id="KW-0813">Transport</keyword>
<dbReference type="Gene3D" id="3.40.190.10">
    <property type="entry name" value="Periplasmic binding protein-like II"/>
    <property type="match status" value="1"/>
</dbReference>
<proteinExistence type="predicted"/>
<dbReference type="InterPro" id="IPR006059">
    <property type="entry name" value="SBP"/>
</dbReference>
<dbReference type="RefSeq" id="WP_183983571.1">
    <property type="nucleotide sequence ID" value="NZ_JACHHG010000001.1"/>
</dbReference>
<gene>
    <name evidence="2" type="ORF">HNR42_000189</name>
</gene>
<dbReference type="PANTHER" id="PTHR43649">
    <property type="entry name" value="ARABINOSE-BINDING PROTEIN-RELATED"/>
    <property type="match status" value="1"/>
</dbReference>
<feature type="chain" id="PRO_5032899135" evidence="1">
    <location>
        <begin position="22"/>
        <end position="424"/>
    </location>
</feature>
<dbReference type="CDD" id="cd14748">
    <property type="entry name" value="PBP2_UgpB"/>
    <property type="match status" value="1"/>
</dbReference>
<evidence type="ECO:0000313" key="3">
    <source>
        <dbReference type="Proteomes" id="UP000569951"/>
    </source>
</evidence>
<evidence type="ECO:0000313" key="2">
    <source>
        <dbReference type="EMBL" id="MBB6096777.1"/>
    </source>
</evidence>
<dbReference type="EMBL" id="JACHHG010000001">
    <property type="protein sequence ID" value="MBB6096777.1"/>
    <property type="molecule type" value="Genomic_DNA"/>
</dbReference>
<name>A0A841HTU4_9DEIO</name>
<comment type="caution">
    <text evidence="2">The sequence shown here is derived from an EMBL/GenBank/DDBJ whole genome shotgun (WGS) entry which is preliminary data.</text>
</comment>
<evidence type="ECO:0000256" key="1">
    <source>
        <dbReference type="SAM" id="SignalP"/>
    </source>
</evidence>
<keyword evidence="2" id="KW-0762">Sugar transport</keyword>
<dbReference type="Pfam" id="PF01547">
    <property type="entry name" value="SBP_bac_1"/>
    <property type="match status" value="1"/>
</dbReference>
<feature type="signal peptide" evidence="1">
    <location>
        <begin position="1"/>
        <end position="21"/>
    </location>
</feature>
<sequence>MKKRAILPLALTAALASGAQAQRPMQLEFWGGWTGPDADVMRDIVAKWNKEHPNVQVKLTTQQWTPLFQKFVLQARAGNPPDLLALNAPAIPQWADLGTLTPLDDLIAKAKIKSGDFAAVVWKGSFYQGKQYGIPLDQHMHGLFINADLFRKAGLDPSKPPRTGKALVDAAIKLTVDANGKHPNEKGFDASKVRQWGLSIPTNHHGFYMWYALMAQQGETLLNSAGNQTGYDAGKSQKAWQFLNDLVFKHKVVPVGSARPADDFRAGRTAMLIDGAWQLPALEGQEGLKFVTAPFPQVFSKPAVWGAGHTLTIPAQKDKARQQAAFEVAAWIVKNSELWAKAGHIPALKTAAIKAKSLPGRSAFVNQLQAEVMVPPILKSAEVFSADATSPIVVASQAALVANKPLGDVDKAMRTALDRLLSQP</sequence>
<protein>
    <submittedName>
        <fullName evidence="2">Multiple sugar transport system substrate-binding protein</fullName>
    </submittedName>
</protein>
<dbReference type="InterPro" id="IPR050490">
    <property type="entry name" value="Bact_solute-bd_prot1"/>
</dbReference>
<organism evidence="2 3">
    <name type="scientific">Deinobacterium chartae</name>
    <dbReference type="NCBI Taxonomy" id="521158"/>
    <lineage>
        <taxon>Bacteria</taxon>
        <taxon>Thermotogati</taxon>
        <taxon>Deinococcota</taxon>
        <taxon>Deinococci</taxon>
        <taxon>Deinococcales</taxon>
        <taxon>Deinococcaceae</taxon>
        <taxon>Deinobacterium</taxon>
    </lineage>
</organism>
<dbReference type="AlphaFoldDB" id="A0A841HTU4"/>
<dbReference type="SUPFAM" id="SSF53850">
    <property type="entry name" value="Periplasmic binding protein-like II"/>
    <property type="match status" value="1"/>
</dbReference>
<dbReference type="PANTHER" id="PTHR43649:SF30">
    <property type="entry name" value="ABC TRANSPORTER SUBSTRATE-BINDING PROTEIN"/>
    <property type="match status" value="1"/>
</dbReference>
<keyword evidence="1" id="KW-0732">Signal</keyword>